<dbReference type="EMBL" id="JAYKXP010000017">
    <property type="protein sequence ID" value="KAK7049457.1"/>
    <property type="molecule type" value="Genomic_DNA"/>
</dbReference>
<comment type="caution">
    <text evidence="2">The sequence shown here is derived from an EMBL/GenBank/DDBJ whole genome shotgun (WGS) entry which is preliminary data.</text>
</comment>
<evidence type="ECO:0000313" key="2">
    <source>
        <dbReference type="EMBL" id="KAK7049457.1"/>
    </source>
</evidence>
<dbReference type="Proteomes" id="UP001383192">
    <property type="component" value="Unassembled WGS sequence"/>
</dbReference>
<gene>
    <name evidence="2" type="ORF">VNI00_006065</name>
</gene>
<accession>A0AAW0DDI8</accession>
<sequence>MSLAKRITPLFLRRLEKTYPATHNPNLWKNPWYLLASVAFSASNEPEGVPIVFQHAIENLKSQKERMVLARKTREALFQSGFTSGYSKAINGLVALDAVMPEGLKEREPSRVTPKSIADHAEAGKAFFQQLHGDSAKEVQGLLDRVYPDLGWFSSTIGYGLVHSSPAVSEDPATRNTVVDTTTNTALTPLETSYVMIAALIASDTPRQLNWYFAGARRAGASVEDVKLVREMVMRCGKLVGLHWKHGVPAPSPSVRKDNPSGRYTLLRPQGGKEK</sequence>
<dbReference type="InterPro" id="IPR029032">
    <property type="entry name" value="AhpD-like"/>
</dbReference>
<protein>
    <recommendedName>
        <fullName evidence="4">Carboxymuconolactone decarboxylase-like domain-containing protein</fullName>
    </recommendedName>
</protein>
<dbReference type="AlphaFoldDB" id="A0AAW0DDI8"/>
<evidence type="ECO:0008006" key="4">
    <source>
        <dbReference type="Google" id="ProtNLM"/>
    </source>
</evidence>
<feature type="region of interest" description="Disordered" evidence="1">
    <location>
        <begin position="249"/>
        <end position="275"/>
    </location>
</feature>
<dbReference type="InterPro" id="IPR052999">
    <property type="entry name" value="PTS1_Protein"/>
</dbReference>
<evidence type="ECO:0000256" key="1">
    <source>
        <dbReference type="SAM" id="MobiDB-lite"/>
    </source>
</evidence>
<evidence type="ECO:0000313" key="3">
    <source>
        <dbReference type="Proteomes" id="UP001383192"/>
    </source>
</evidence>
<organism evidence="2 3">
    <name type="scientific">Paramarasmius palmivorus</name>
    <dbReference type="NCBI Taxonomy" id="297713"/>
    <lineage>
        <taxon>Eukaryota</taxon>
        <taxon>Fungi</taxon>
        <taxon>Dikarya</taxon>
        <taxon>Basidiomycota</taxon>
        <taxon>Agaricomycotina</taxon>
        <taxon>Agaricomycetes</taxon>
        <taxon>Agaricomycetidae</taxon>
        <taxon>Agaricales</taxon>
        <taxon>Marasmiineae</taxon>
        <taxon>Marasmiaceae</taxon>
        <taxon>Paramarasmius</taxon>
    </lineage>
</organism>
<dbReference type="PANTHER" id="PTHR28180">
    <property type="entry name" value="CONSERVED MITOCHONDRIAL PROTEIN-RELATED"/>
    <property type="match status" value="1"/>
</dbReference>
<keyword evidence="3" id="KW-1185">Reference proteome</keyword>
<dbReference type="Gene3D" id="1.20.1290.10">
    <property type="entry name" value="AhpD-like"/>
    <property type="match status" value="1"/>
</dbReference>
<dbReference type="SUPFAM" id="SSF69118">
    <property type="entry name" value="AhpD-like"/>
    <property type="match status" value="1"/>
</dbReference>
<reference evidence="2 3" key="1">
    <citation type="submission" date="2024-01" db="EMBL/GenBank/DDBJ databases">
        <title>A draft genome for a cacao thread blight-causing isolate of Paramarasmius palmivorus.</title>
        <authorList>
            <person name="Baruah I.K."/>
            <person name="Bukari Y."/>
            <person name="Amoako-Attah I."/>
            <person name="Meinhardt L.W."/>
            <person name="Bailey B.A."/>
            <person name="Cohen S.P."/>
        </authorList>
    </citation>
    <scope>NUCLEOTIDE SEQUENCE [LARGE SCALE GENOMIC DNA]</scope>
    <source>
        <strain evidence="2 3">GH-12</strain>
    </source>
</reference>
<proteinExistence type="predicted"/>
<name>A0AAW0DDI8_9AGAR</name>